<dbReference type="AlphaFoldDB" id="A0A5C1Y7P6"/>
<dbReference type="KEGG" id="lyk:FLP23_02270"/>
<dbReference type="GO" id="GO:0019242">
    <property type="term" value="P:methylglyoxal biosynthetic process"/>
    <property type="evidence" value="ECO:0007669"/>
    <property type="project" value="InterPro"/>
</dbReference>
<keyword evidence="2" id="KW-0418">Kinase</keyword>
<keyword evidence="2" id="KW-0808">Transferase</keyword>
<dbReference type="GO" id="GO:0016301">
    <property type="term" value="F:kinase activity"/>
    <property type="evidence" value="ECO:0007669"/>
    <property type="project" value="UniProtKB-KW"/>
</dbReference>
<feature type="domain" description="DAGKc" evidence="1">
    <location>
        <begin position="7"/>
        <end position="140"/>
    </location>
</feature>
<dbReference type="Pfam" id="PF19279">
    <property type="entry name" value="YegS_C"/>
    <property type="match status" value="1"/>
</dbReference>
<organism evidence="2 3">
    <name type="scientific">Protaetiibacter larvae</name>
    <dbReference type="NCBI Taxonomy" id="2592654"/>
    <lineage>
        <taxon>Bacteria</taxon>
        <taxon>Bacillati</taxon>
        <taxon>Actinomycetota</taxon>
        <taxon>Actinomycetes</taxon>
        <taxon>Micrococcales</taxon>
        <taxon>Microbacteriaceae</taxon>
        <taxon>Protaetiibacter</taxon>
    </lineage>
</organism>
<sequence>MSPPDVAAARRAAVVFNPVKVDIERLRAAVAAAESASGWAKSLWLETTTDDPGQGQAETAAHAGAALVIAAGGDGTVRASGSALRGTGIPLAIVPAGTGNLLARNLGLDVSSGHLEATITNAFTGVDIAIDVALIQITRPDRSVEDHAFLVMAGLGLDAKMIAHTNPELKRRVGWLAYVGAIGRALVDKEVLRIRYRLDGGEERASRAHTVIVGNCGSLPGNVLLLPDAEVDDGVFDIVTLRPEGFGGWARVWIGIVWENGVLRRNAVGRRLLNLRSRPVRAMRYLRGRQFELLLDRPEEFELDGDEFGLVTGFRARVDPAALVVRVPRS</sequence>
<name>A0A5C1Y7P6_9MICO</name>
<reference evidence="2 3" key="1">
    <citation type="submission" date="2019-09" db="EMBL/GenBank/DDBJ databases">
        <title>Genome sequencing of strain KACC 19322.</title>
        <authorList>
            <person name="Heo J."/>
            <person name="Kim S.-J."/>
            <person name="Kim J.-S."/>
            <person name="Hong S.-B."/>
            <person name="Kwon S.-W."/>
        </authorList>
    </citation>
    <scope>NUCLEOTIDE SEQUENCE [LARGE SCALE GENOMIC DNA]</scope>
    <source>
        <strain evidence="2 3">KACC 19322</strain>
    </source>
</reference>
<dbReference type="InterPro" id="IPR045540">
    <property type="entry name" value="YegS/DAGK_C"/>
</dbReference>
<dbReference type="InterPro" id="IPR004363">
    <property type="entry name" value="Methylgl_synth"/>
</dbReference>
<evidence type="ECO:0000313" key="2">
    <source>
        <dbReference type="EMBL" id="QEO08942.1"/>
    </source>
</evidence>
<dbReference type="InterPro" id="IPR017438">
    <property type="entry name" value="ATP-NAD_kinase_N"/>
</dbReference>
<dbReference type="InterPro" id="IPR001206">
    <property type="entry name" value="Diacylglycerol_kinase_cat_dom"/>
</dbReference>
<dbReference type="Pfam" id="PF00781">
    <property type="entry name" value="DAGK_cat"/>
    <property type="match status" value="1"/>
</dbReference>
<dbReference type="RefSeq" id="WP_149324373.1">
    <property type="nucleotide sequence ID" value="NZ_CP043504.1"/>
</dbReference>
<dbReference type="PANTHER" id="PTHR30492">
    <property type="entry name" value="METHYLGLYOXAL SYNTHASE"/>
    <property type="match status" value="1"/>
</dbReference>
<dbReference type="PANTHER" id="PTHR30492:SF0">
    <property type="entry name" value="METHYLGLYOXAL SYNTHASE"/>
    <property type="match status" value="1"/>
</dbReference>
<dbReference type="InterPro" id="IPR016064">
    <property type="entry name" value="NAD/diacylglycerol_kinase_sf"/>
</dbReference>
<accession>A0A5C1Y7P6</accession>
<dbReference type="EMBL" id="CP043504">
    <property type="protein sequence ID" value="QEO08942.1"/>
    <property type="molecule type" value="Genomic_DNA"/>
</dbReference>
<dbReference type="GO" id="GO:0005829">
    <property type="term" value="C:cytosol"/>
    <property type="evidence" value="ECO:0007669"/>
    <property type="project" value="TreeGrafter"/>
</dbReference>
<gene>
    <name evidence="2" type="ORF">FLP23_02270</name>
</gene>
<dbReference type="SUPFAM" id="SSF111331">
    <property type="entry name" value="NAD kinase/diacylglycerol kinase-like"/>
    <property type="match status" value="1"/>
</dbReference>
<proteinExistence type="predicted"/>
<protein>
    <submittedName>
        <fullName evidence="2">Diacylglycerol kinase</fullName>
    </submittedName>
</protein>
<dbReference type="OrthoDB" id="3171056at2"/>
<dbReference type="Proteomes" id="UP000322159">
    <property type="component" value="Chromosome"/>
</dbReference>
<dbReference type="Gene3D" id="3.40.50.10330">
    <property type="entry name" value="Probable inorganic polyphosphate/atp-NAD kinase, domain 1"/>
    <property type="match status" value="1"/>
</dbReference>
<dbReference type="GO" id="GO:0008929">
    <property type="term" value="F:methylglyoxal synthase activity"/>
    <property type="evidence" value="ECO:0007669"/>
    <property type="project" value="InterPro"/>
</dbReference>
<keyword evidence="3" id="KW-1185">Reference proteome</keyword>
<evidence type="ECO:0000259" key="1">
    <source>
        <dbReference type="PROSITE" id="PS50146"/>
    </source>
</evidence>
<evidence type="ECO:0000313" key="3">
    <source>
        <dbReference type="Proteomes" id="UP000322159"/>
    </source>
</evidence>
<dbReference type="PROSITE" id="PS50146">
    <property type="entry name" value="DAGK"/>
    <property type="match status" value="1"/>
</dbReference>
<dbReference type="Gene3D" id="2.60.200.40">
    <property type="match status" value="1"/>
</dbReference>